<dbReference type="KEGG" id="pkc:PKB_4287"/>
<reference evidence="2 3" key="1">
    <citation type="submission" date="2013-03" db="EMBL/GenBank/DDBJ databases">
        <authorList>
            <person name="Linke B."/>
        </authorList>
    </citation>
    <scope>NUCLEOTIDE SEQUENCE [LARGE SCALE GENOMIC DNA]</scope>
    <source>
        <strain evidence="2 3">B13</strain>
    </source>
</reference>
<dbReference type="OrthoDB" id="6903763at2"/>
<dbReference type="Gene3D" id="2.30.140.50">
    <property type="entry name" value="Protein of unknown function DUF2790"/>
    <property type="match status" value="1"/>
</dbReference>
<accession>A0A024HM84</accession>
<gene>
    <name evidence="2" type="ORF">PKB_4287</name>
</gene>
<reference evidence="2 3" key="2">
    <citation type="submission" date="2014-05" db="EMBL/GenBank/DDBJ databases">
        <title>Genome sequence of the 3-chlorobenzoate degrading bacterium Pseudomonas knackmussii B13 shows multiple evidence for horizontal gene transfer.</title>
        <authorList>
            <person name="Miyazaki R."/>
            <person name="Bertelli C."/>
            <person name="Falquet L."/>
            <person name="Robinson-Rechavi M."/>
            <person name="Gharib W."/>
            <person name="Roy S."/>
            <person name="Van der Meer J.R."/>
        </authorList>
    </citation>
    <scope>NUCLEOTIDE SEQUENCE [LARGE SCALE GENOMIC DNA]</scope>
    <source>
        <strain evidence="2 3">B13</strain>
    </source>
</reference>
<proteinExistence type="predicted"/>
<feature type="chain" id="PRO_5001533362" description="DUF2790 domain-containing protein" evidence="1">
    <location>
        <begin position="21"/>
        <end position="78"/>
    </location>
</feature>
<dbReference type="RefSeq" id="WP_043254225.1">
    <property type="nucleotide sequence ID" value="NZ_HG322950.1"/>
</dbReference>
<dbReference type="EMBL" id="HG322950">
    <property type="protein sequence ID" value="CDF85612.1"/>
    <property type="molecule type" value="Genomic_DNA"/>
</dbReference>
<dbReference type="AlphaFoldDB" id="A0A024HM84"/>
<dbReference type="HOGENOM" id="CLU_163360_2_1_6"/>
<sequence>MKKILFAAALCAGIAAQAQAADEAVPYRYGMDLDIAHLVSVTPIADVCGVVPAQMTYLDSEGTTHTVNYMVFGTGCAG</sequence>
<evidence type="ECO:0000313" key="3">
    <source>
        <dbReference type="Proteomes" id="UP000025241"/>
    </source>
</evidence>
<keyword evidence="3" id="KW-1185">Reference proteome</keyword>
<evidence type="ECO:0000256" key="1">
    <source>
        <dbReference type="SAM" id="SignalP"/>
    </source>
</evidence>
<name>A0A024HM84_PSEKB</name>
<dbReference type="Proteomes" id="UP000025241">
    <property type="component" value="Chromosome I"/>
</dbReference>
<evidence type="ECO:0008006" key="4">
    <source>
        <dbReference type="Google" id="ProtNLM"/>
    </source>
</evidence>
<protein>
    <recommendedName>
        <fullName evidence="4">DUF2790 domain-containing protein</fullName>
    </recommendedName>
</protein>
<dbReference type="STRING" id="1301098.PKB_4287"/>
<dbReference type="PATRIC" id="fig|1301098.3.peg.4291"/>
<dbReference type="Pfam" id="PF10976">
    <property type="entry name" value="DUF2790"/>
    <property type="match status" value="1"/>
</dbReference>
<organism evidence="2 3">
    <name type="scientific">Pseudomonas knackmussii (strain DSM 6978 / CCUG 54928 / LMG 23759 / B13)</name>
    <dbReference type="NCBI Taxonomy" id="1301098"/>
    <lineage>
        <taxon>Bacteria</taxon>
        <taxon>Pseudomonadati</taxon>
        <taxon>Pseudomonadota</taxon>
        <taxon>Gammaproteobacteria</taxon>
        <taxon>Pseudomonadales</taxon>
        <taxon>Pseudomonadaceae</taxon>
        <taxon>Pseudomonas</taxon>
    </lineage>
</organism>
<evidence type="ECO:0000313" key="2">
    <source>
        <dbReference type="EMBL" id="CDF85612.1"/>
    </source>
</evidence>
<keyword evidence="1" id="KW-0732">Signal</keyword>
<dbReference type="InterPro" id="IPR021245">
    <property type="entry name" value="DUF2790"/>
</dbReference>
<feature type="signal peptide" evidence="1">
    <location>
        <begin position="1"/>
        <end position="20"/>
    </location>
</feature>